<dbReference type="AlphaFoldDB" id="A0A2H4SRU0"/>
<reference evidence="1 2" key="1">
    <citation type="journal article" date="2017" name="BMC Genomics">
        <title>Chromosome level assembly and secondary metabolite potential of the parasitic fungus Cordyceps militaris.</title>
        <authorList>
            <person name="Kramer G.J."/>
            <person name="Nodwell J.R."/>
        </authorList>
    </citation>
    <scope>NUCLEOTIDE SEQUENCE [LARGE SCALE GENOMIC DNA]</scope>
    <source>
        <strain evidence="1 2">ATCC 34164</strain>
    </source>
</reference>
<proteinExistence type="predicted"/>
<dbReference type="EMBL" id="CP023326">
    <property type="protein sequence ID" value="ATY65826.1"/>
    <property type="molecule type" value="Genomic_DNA"/>
</dbReference>
<accession>A0A2H4SRU0</accession>
<sequence length="155" mass="17479">MHTEPADCRAATDIQTARGFYIWTALWSGRKRCTRLSRQRLLVLHYAKMIAGRQEGLAVACCAASENRETKTLVASVLGRSHMVLYADASPEKHGMISKGKKARDELQWGNTSAADDGIWASAKHRKECCCLKVQWCTECSHPGLEKKFLWLFKH</sequence>
<name>A0A2H4SRU0_CORMI</name>
<dbReference type="VEuPathDB" id="FungiDB:CCM_08567"/>
<dbReference type="Proteomes" id="UP000323067">
    <property type="component" value="Chromosome iii"/>
</dbReference>
<evidence type="ECO:0000313" key="1">
    <source>
        <dbReference type="EMBL" id="ATY65826.1"/>
    </source>
</evidence>
<protein>
    <submittedName>
        <fullName evidence="1">Uncharacterized protein</fullName>
    </submittedName>
</protein>
<organism evidence="1 2">
    <name type="scientific">Cordyceps militaris</name>
    <name type="common">Caterpillar fungus</name>
    <name type="synonym">Clavaria militaris</name>
    <dbReference type="NCBI Taxonomy" id="73501"/>
    <lineage>
        <taxon>Eukaryota</taxon>
        <taxon>Fungi</taxon>
        <taxon>Dikarya</taxon>
        <taxon>Ascomycota</taxon>
        <taxon>Pezizomycotina</taxon>
        <taxon>Sordariomycetes</taxon>
        <taxon>Hypocreomycetidae</taxon>
        <taxon>Hypocreales</taxon>
        <taxon>Cordycipitaceae</taxon>
        <taxon>Cordyceps</taxon>
    </lineage>
</organism>
<dbReference type="VEuPathDB" id="FungiDB:A9K55_001998"/>
<gene>
    <name evidence="1" type="ORF">A9K55_001998</name>
</gene>
<evidence type="ECO:0000313" key="2">
    <source>
        <dbReference type="Proteomes" id="UP000323067"/>
    </source>
</evidence>